<proteinExistence type="predicted"/>
<evidence type="ECO:0008006" key="5">
    <source>
        <dbReference type="Google" id="ProtNLM"/>
    </source>
</evidence>
<evidence type="ECO:0000256" key="1">
    <source>
        <dbReference type="SAM" id="Coils"/>
    </source>
</evidence>
<evidence type="ECO:0000313" key="3">
    <source>
        <dbReference type="EMBL" id="OXA49604.1"/>
    </source>
</evidence>
<dbReference type="CDD" id="cd14686">
    <property type="entry name" value="bZIP"/>
    <property type="match status" value="1"/>
</dbReference>
<keyword evidence="1" id="KW-0175">Coiled coil</keyword>
<feature type="coiled-coil region" evidence="1">
    <location>
        <begin position="137"/>
        <end position="185"/>
    </location>
</feature>
<keyword evidence="4" id="KW-1185">Reference proteome</keyword>
<organism evidence="3 4">
    <name type="scientific">Folsomia candida</name>
    <name type="common">Springtail</name>
    <dbReference type="NCBI Taxonomy" id="158441"/>
    <lineage>
        <taxon>Eukaryota</taxon>
        <taxon>Metazoa</taxon>
        <taxon>Ecdysozoa</taxon>
        <taxon>Arthropoda</taxon>
        <taxon>Hexapoda</taxon>
        <taxon>Collembola</taxon>
        <taxon>Entomobryomorpha</taxon>
        <taxon>Isotomoidea</taxon>
        <taxon>Isotomidae</taxon>
        <taxon>Proisotominae</taxon>
        <taxon>Folsomia</taxon>
    </lineage>
</organism>
<name>A0A226DXS9_FOLCA</name>
<feature type="compositionally biased region" description="Low complexity" evidence="2">
    <location>
        <begin position="71"/>
        <end position="80"/>
    </location>
</feature>
<feature type="region of interest" description="Disordered" evidence="2">
    <location>
        <begin position="64"/>
        <end position="98"/>
    </location>
</feature>
<evidence type="ECO:0000313" key="4">
    <source>
        <dbReference type="Proteomes" id="UP000198287"/>
    </source>
</evidence>
<reference evidence="3 4" key="1">
    <citation type="submission" date="2015-12" db="EMBL/GenBank/DDBJ databases">
        <title>The genome of Folsomia candida.</title>
        <authorList>
            <person name="Faddeeva A."/>
            <person name="Derks M.F."/>
            <person name="Anvar Y."/>
            <person name="Smit S."/>
            <person name="Van Straalen N."/>
            <person name="Roelofs D."/>
        </authorList>
    </citation>
    <scope>NUCLEOTIDE SEQUENCE [LARGE SCALE GENOMIC DNA]</scope>
    <source>
        <strain evidence="3 4">VU population</strain>
        <tissue evidence="3">Whole body</tissue>
    </source>
</reference>
<gene>
    <name evidence="3" type="ORF">Fcan01_15461</name>
</gene>
<protein>
    <recommendedName>
        <fullName evidence="5">BZIP domain-containing protein</fullName>
    </recommendedName>
</protein>
<comment type="caution">
    <text evidence="3">The sequence shown here is derived from an EMBL/GenBank/DDBJ whole genome shotgun (WGS) entry which is preliminary data.</text>
</comment>
<evidence type="ECO:0000256" key="2">
    <source>
        <dbReference type="SAM" id="MobiDB-lite"/>
    </source>
</evidence>
<accession>A0A226DXS9</accession>
<sequence>MNTTTPSLSSSDDNLFQLFFNAENDSNQAFTSGHDNAAEVNDLHHDVGGPFSELVLFPFQVEVNDPEVNDPDPTLPLDTPESPPPPLKRKRGRPPNLNKKITQVTKKAKKYEEPPTSKSVRNAIGAKRNRDLKKEAFAKMQSENESLNAQNLALTNQVVALLAEKEDSDARISKLTAENENYRKRFDLILKNALFGGEKVDHVDDHVVISSADITSGVGMMYSSPLDDNFEGPDSLAELDQLLGLDKILETCESGY</sequence>
<dbReference type="Proteomes" id="UP000198287">
    <property type="component" value="Unassembled WGS sequence"/>
</dbReference>
<dbReference type="EMBL" id="LNIX01000010">
    <property type="protein sequence ID" value="OXA49604.1"/>
    <property type="molecule type" value="Genomic_DNA"/>
</dbReference>
<dbReference type="AlphaFoldDB" id="A0A226DXS9"/>